<dbReference type="Pfam" id="PF24476">
    <property type="entry name" value="DUF7580"/>
    <property type="match status" value="1"/>
</dbReference>
<dbReference type="OrthoDB" id="5331891at2759"/>
<name>A0A8H3F3P2_9LECA</name>
<organism evidence="3 4">
    <name type="scientific">Imshaugia aleurites</name>
    <dbReference type="NCBI Taxonomy" id="172621"/>
    <lineage>
        <taxon>Eukaryota</taxon>
        <taxon>Fungi</taxon>
        <taxon>Dikarya</taxon>
        <taxon>Ascomycota</taxon>
        <taxon>Pezizomycotina</taxon>
        <taxon>Lecanoromycetes</taxon>
        <taxon>OSLEUM clade</taxon>
        <taxon>Lecanoromycetidae</taxon>
        <taxon>Lecanorales</taxon>
        <taxon>Lecanorineae</taxon>
        <taxon>Parmeliaceae</taxon>
        <taxon>Imshaugia</taxon>
    </lineage>
</organism>
<feature type="signal peptide" evidence="1">
    <location>
        <begin position="1"/>
        <end position="16"/>
    </location>
</feature>
<proteinExistence type="predicted"/>
<evidence type="ECO:0000259" key="2">
    <source>
        <dbReference type="Pfam" id="PF24476"/>
    </source>
</evidence>
<comment type="caution">
    <text evidence="3">The sequence shown here is derived from an EMBL/GenBank/DDBJ whole genome shotgun (WGS) entry which is preliminary data.</text>
</comment>
<dbReference type="PANTHER" id="PTHR35186">
    <property type="entry name" value="ANK_REP_REGION DOMAIN-CONTAINING PROTEIN"/>
    <property type="match status" value="1"/>
</dbReference>
<evidence type="ECO:0000313" key="3">
    <source>
        <dbReference type="EMBL" id="CAF9915452.1"/>
    </source>
</evidence>
<dbReference type="InterPro" id="IPR038305">
    <property type="entry name" value="HeLo_sf"/>
</dbReference>
<protein>
    <recommendedName>
        <fullName evidence="2">DUF7580 domain-containing protein</fullName>
    </recommendedName>
</protein>
<feature type="domain" description="DUF7580" evidence="2">
    <location>
        <begin position="343"/>
        <end position="588"/>
    </location>
</feature>
<sequence>MEGAGLALAILPLVFSAAKRYDSVVTPFLRYKKFAKEAKTYSKELRIQSTIFRNECRNLLEEVIDHDAASGMLNLLSQETWSDNYLDAQLVQQLGESWKACTEIIELIEERLLDIEDENQCFGSIVDQERQAIPKHMRPKEWKHNVGKKLCFSFSKSRLDRNIAALRSHNDDLRTLFSQTQRMAPTATRNPTEPSRDTRNDIQKYRTIREASRQVYEALSTACNKHTEHLAHFRVQVEEITFNGGSAPQVKFNIAFTHMTLAGATGSGEPIWFVVDSTINEQTTTSCGDHIPSLDELGKTLKRQFEPAVVHHPRKTKKCVRFQPPVQAPSPGLQITMASDAFSSENCMKRDFCDDIRRCFRAPREPNECVGVLANTDKCKHYVYPSPVMSRCQPSKAISLGQLIRSKLKPGLIGGIPVHERIGLAKSLAIAVLQYHATPWLRLSWRSEDIIFFGVGETTQSQESPNLSAPHLNAKFKGPNGQLTLAPTFSPHIARNPVLFSLGVVLLEIAHAATLESLQQPSDLTNGMEYQHTEFFTARRLAKSKRSMMGVKYHNIVEQLVECVFPCGDDLNNDQLQVAFHKDVICPLEELEEGLRKVHLGA</sequence>
<gene>
    <name evidence="3" type="ORF">IMSHALPRED_002609</name>
</gene>
<dbReference type="Proteomes" id="UP000664534">
    <property type="component" value="Unassembled WGS sequence"/>
</dbReference>
<dbReference type="EMBL" id="CAJPDT010000015">
    <property type="protein sequence ID" value="CAF9915452.1"/>
    <property type="molecule type" value="Genomic_DNA"/>
</dbReference>
<reference evidence="3" key="1">
    <citation type="submission" date="2021-03" db="EMBL/GenBank/DDBJ databases">
        <authorList>
            <person name="Tagirdzhanova G."/>
        </authorList>
    </citation>
    <scope>NUCLEOTIDE SEQUENCE</scope>
</reference>
<dbReference type="Gene3D" id="1.20.120.1020">
    <property type="entry name" value="Prion-inhibition and propagation, HeLo domain"/>
    <property type="match status" value="1"/>
</dbReference>
<dbReference type="AlphaFoldDB" id="A0A8H3F3P2"/>
<evidence type="ECO:0000256" key="1">
    <source>
        <dbReference type="SAM" id="SignalP"/>
    </source>
</evidence>
<dbReference type="InterPro" id="IPR056002">
    <property type="entry name" value="DUF7580"/>
</dbReference>
<dbReference type="PANTHER" id="PTHR35186:SF4">
    <property type="entry name" value="PRION-INHIBITION AND PROPAGATION HELO DOMAIN-CONTAINING PROTEIN"/>
    <property type="match status" value="1"/>
</dbReference>
<feature type="chain" id="PRO_5034178964" description="DUF7580 domain-containing protein" evidence="1">
    <location>
        <begin position="17"/>
        <end position="602"/>
    </location>
</feature>
<accession>A0A8H3F3P2</accession>
<keyword evidence="4" id="KW-1185">Reference proteome</keyword>
<evidence type="ECO:0000313" key="4">
    <source>
        <dbReference type="Proteomes" id="UP000664534"/>
    </source>
</evidence>
<keyword evidence="1" id="KW-0732">Signal</keyword>